<reference evidence="1 2" key="1">
    <citation type="submission" date="2014-06" db="EMBL/GenBank/DDBJ databases">
        <title>Functional and comparative genomic analyses of the Drosophila gut microbiota identify candidate symbiosis factors.</title>
        <authorList>
            <person name="Newell P.D."/>
            <person name="Chaston J.M."/>
            <person name="Douglas A.E."/>
        </authorList>
    </citation>
    <scope>NUCLEOTIDE SEQUENCE [LARGE SCALE GENOMIC DNA]</scope>
    <source>
        <strain evidence="1 2">DmCS_006</strain>
    </source>
</reference>
<gene>
    <name evidence="1" type="ORF">AtDm6_1274</name>
</gene>
<name>A0A094ZPY4_9PROT</name>
<dbReference type="InterPro" id="IPR006522">
    <property type="entry name" value="Phage_virion_morphogenesis"/>
</dbReference>
<dbReference type="RefSeq" id="WP_035379141.1">
    <property type="nucleotide sequence ID" value="NZ_JAUYUW010000001.1"/>
</dbReference>
<sequence>MGGVSVLGSTQQIRDALGRVADIGRDPSRVLSALGAGVVRHTQWRIEAGEDPHGKRWDSYAPLNPIYATTKVGSGILMGRGGMGSGLAGSITSAVEGNTLVWGSKKVYSRIHQMGGVIRPKDAPQLSFKMGLHDDGSPRWWHRGSVLIPARPYLGFTEQDRMFLIEELEDYLDRAVRG</sequence>
<dbReference type="PATRIC" id="fig|104102.7.peg.1264"/>
<evidence type="ECO:0000313" key="2">
    <source>
        <dbReference type="Proteomes" id="UP000029448"/>
    </source>
</evidence>
<keyword evidence="2" id="KW-1185">Reference proteome</keyword>
<protein>
    <submittedName>
        <fullName evidence="1">Phage virion morphogenesis (Putative tail completion) protein</fullName>
    </submittedName>
</protein>
<accession>A0A094ZPY4</accession>
<dbReference type="STRING" id="104102.AtDm6_1274"/>
<dbReference type="EMBL" id="JOKM01000048">
    <property type="protein sequence ID" value="KGB24276.1"/>
    <property type="molecule type" value="Genomic_DNA"/>
</dbReference>
<dbReference type="AlphaFoldDB" id="A0A094ZPY4"/>
<proteinExistence type="predicted"/>
<organism evidence="1 2">
    <name type="scientific">Acetobacter tropicalis</name>
    <dbReference type="NCBI Taxonomy" id="104102"/>
    <lineage>
        <taxon>Bacteria</taxon>
        <taxon>Pseudomonadati</taxon>
        <taxon>Pseudomonadota</taxon>
        <taxon>Alphaproteobacteria</taxon>
        <taxon>Acetobacterales</taxon>
        <taxon>Acetobacteraceae</taxon>
        <taxon>Acetobacter</taxon>
    </lineage>
</organism>
<dbReference type="Proteomes" id="UP000029448">
    <property type="component" value="Unassembled WGS sequence"/>
</dbReference>
<comment type="caution">
    <text evidence="1">The sequence shown here is derived from an EMBL/GenBank/DDBJ whole genome shotgun (WGS) entry which is preliminary data.</text>
</comment>
<dbReference type="Pfam" id="PF05069">
    <property type="entry name" value="Phage_tail_S"/>
    <property type="match status" value="1"/>
</dbReference>
<evidence type="ECO:0000313" key="1">
    <source>
        <dbReference type="EMBL" id="KGB24276.1"/>
    </source>
</evidence>
<dbReference type="GeneID" id="89479013"/>